<evidence type="ECO:0000256" key="1">
    <source>
        <dbReference type="ARBA" id="ARBA00001970"/>
    </source>
</evidence>
<dbReference type="AlphaFoldDB" id="A0A9P0GGQ8"/>
<feature type="domain" description="Cytochrome b561" evidence="14">
    <location>
        <begin position="95"/>
        <end position="300"/>
    </location>
</feature>
<gene>
    <name evidence="15" type="ORF">PSYICH_LOCUS9444</name>
</gene>
<evidence type="ECO:0000256" key="8">
    <source>
        <dbReference type="ARBA" id="ARBA00022989"/>
    </source>
</evidence>
<evidence type="ECO:0000256" key="6">
    <source>
        <dbReference type="ARBA" id="ARBA00022723"/>
    </source>
</evidence>
<feature type="transmembrane region" description="Helical" evidence="13">
    <location>
        <begin position="99"/>
        <end position="119"/>
    </location>
</feature>
<reference evidence="15" key="1">
    <citation type="submission" date="2022-01" db="EMBL/GenBank/DDBJ databases">
        <authorList>
            <person name="King R."/>
        </authorList>
    </citation>
    <scope>NUCLEOTIDE SEQUENCE</scope>
</reference>
<dbReference type="EMBL" id="OV651815">
    <property type="protein sequence ID" value="CAH1108637.1"/>
    <property type="molecule type" value="Genomic_DNA"/>
</dbReference>
<dbReference type="PROSITE" id="PS50939">
    <property type="entry name" value="CYTOCHROME_B561"/>
    <property type="match status" value="1"/>
</dbReference>
<dbReference type="InterPro" id="IPR045150">
    <property type="entry name" value="CYB561D1/2"/>
</dbReference>
<name>A0A9P0GGQ8_9CUCU</name>
<keyword evidence="16" id="KW-1185">Reference proteome</keyword>
<evidence type="ECO:0000313" key="16">
    <source>
        <dbReference type="Proteomes" id="UP001153636"/>
    </source>
</evidence>
<evidence type="ECO:0000256" key="9">
    <source>
        <dbReference type="ARBA" id="ARBA00023004"/>
    </source>
</evidence>
<evidence type="ECO:0000259" key="14">
    <source>
        <dbReference type="PROSITE" id="PS50939"/>
    </source>
</evidence>
<comment type="subcellular location">
    <subcellularLocation>
        <location evidence="2">Membrane</location>
        <topology evidence="2">Multi-pass membrane protein</topology>
    </subcellularLocation>
</comment>
<dbReference type="PANTHER" id="PTHR15422">
    <property type="entry name" value="OS05G0565100 PROTEIN"/>
    <property type="match status" value="1"/>
</dbReference>
<dbReference type="SMART" id="SM00665">
    <property type="entry name" value="B561"/>
    <property type="match status" value="1"/>
</dbReference>
<comment type="cofactor">
    <cofactor evidence="1">
        <name>heme b</name>
        <dbReference type="ChEBI" id="CHEBI:60344"/>
    </cofactor>
</comment>
<dbReference type="CDD" id="cd08761">
    <property type="entry name" value="Cyt_b561_CYB561D2_like"/>
    <property type="match status" value="1"/>
</dbReference>
<protein>
    <recommendedName>
        <fullName evidence="11">ascorbate ferrireductase (transmembrane)</fullName>
        <ecNumber evidence="11">7.2.1.3</ecNumber>
    </recommendedName>
</protein>
<keyword evidence="4" id="KW-0349">Heme</keyword>
<evidence type="ECO:0000256" key="11">
    <source>
        <dbReference type="ARBA" id="ARBA00024225"/>
    </source>
</evidence>
<dbReference type="OrthoDB" id="432881at2759"/>
<keyword evidence="6" id="KW-0479">Metal-binding</keyword>
<sequence length="310" mass="34970">MAGLHQKYVQHDKSTEIAIDTESGAESLGNDNSIVSTHSSKEPPKPHSVSVDSRSRCCEQVIEMTVTEEKKRENPTKLDDKKFKKGPRPAPPPGLKDDLTTIAHICVVLYTGLILYLCFSRPFEFFTWHPLLLSIGWMLLLTEGVLFISKENPIGRRLRLNHTLKLRYHWIAVTISLVLVAIGFIVIIINKNNKNKEHFKTWHAIFGLIALIGCVPAVLNGIAALFDVELKNYIKPALNKAIHVASGKLSVIFGGLALILGVYTNWFVKASGNNKYLFLLGFITSLYVTVWTVQRPMRKTLRKFFKFENV</sequence>
<keyword evidence="3" id="KW-0813">Transport</keyword>
<dbReference type="GO" id="GO:0140571">
    <property type="term" value="F:transmembrane ascorbate ferrireductase activity"/>
    <property type="evidence" value="ECO:0007669"/>
    <property type="project" value="UniProtKB-EC"/>
</dbReference>
<dbReference type="GO" id="GO:0046872">
    <property type="term" value="F:metal ion binding"/>
    <property type="evidence" value="ECO:0007669"/>
    <property type="project" value="UniProtKB-KW"/>
</dbReference>
<feature type="transmembrane region" description="Helical" evidence="13">
    <location>
        <begin position="125"/>
        <end position="148"/>
    </location>
</feature>
<dbReference type="InterPro" id="IPR006593">
    <property type="entry name" value="Cyt_b561/ferric_Rdtase_TM"/>
</dbReference>
<feature type="compositionally biased region" description="Polar residues" evidence="12">
    <location>
        <begin position="29"/>
        <end position="38"/>
    </location>
</feature>
<dbReference type="Proteomes" id="UP001153636">
    <property type="component" value="Chromosome 3"/>
</dbReference>
<organism evidence="15 16">
    <name type="scientific">Psylliodes chrysocephalus</name>
    <dbReference type="NCBI Taxonomy" id="3402493"/>
    <lineage>
        <taxon>Eukaryota</taxon>
        <taxon>Metazoa</taxon>
        <taxon>Ecdysozoa</taxon>
        <taxon>Arthropoda</taxon>
        <taxon>Hexapoda</taxon>
        <taxon>Insecta</taxon>
        <taxon>Pterygota</taxon>
        <taxon>Neoptera</taxon>
        <taxon>Endopterygota</taxon>
        <taxon>Coleoptera</taxon>
        <taxon>Polyphaga</taxon>
        <taxon>Cucujiformia</taxon>
        <taxon>Chrysomeloidea</taxon>
        <taxon>Chrysomelidae</taxon>
        <taxon>Galerucinae</taxon>
        <taxon>Alticini</taxon>
        <taxon>Psylliodes</taxon>
    </lineage>
</organism>
<dbReference type="EC" id="7.2.1.3" evidence="11"/>
<dbReference type="PANTHER" id="PTHR15422:SF45">
    <property type="entry name" value="CYTOCHROME B561 DOMAIN-CONTAINING PROTEIN"/>
    <property type="match status" value="1"/>
</dbReference>
<evidence type="ECO:0000313" key="15">
    <source>
        <dbReference type="EMBL" id="CAH1108637.1"/>
    </source>
</evidence>
<keyword evidence="5 13" id="KW-0812">Transmembrane</keyword>
<keyword evidence="10 13" id="KW-0472">Membrane</keyword>
<accession>A0A9P0GGQ8</accession>
<keyword evidence="7" id="KW-0249">Electron transport</keyword>
<evidence type="ECO:0000256" key="2">
    <source>
        <dbReference type="ARBA" id="ARBA00004141"/>
    </source>
</evidence>
<feature type="region of interest" description="Disordered" evidence="12">
    <location>
        <begin position="1"/>
        <end position="94"/>
    </location>
</feature>
<evidence type="ECO:0000256" key="13">
    <source>
        <dbReference type="SAM" id="Phobius"/>
    </source>
</evidence>
<evidence type="ECO:0000256" key="7">
    <source>
        <dbReference type="ARBA" id="ARBA00022982"/>
    </source>
</evidence>
<evidence type="ECO:0000256" key="5">
    <source>
        <dbReference type="ARBA" id="ARBA00022692"/>
    </source>
</evidence>
<feature type="transmembrane region" description="Helical" evidence="13">
    <location>
        <begin position="201"/>
        <end position="228"/>
    </location>
</feature>
<evidence type="ECO:0000256" key="10">
    <source>
        <dbReference type="ARBA" id="ARBA00023136"/>
    </source>
</evidence>
<keyword evidence="9" id="KW-0408">Iron</keyword>
<dbReference type="GO" id="GO:0016020">
    <property type="term" value="C:membrane"/>
    <property type="evidence" value="ECO:0007669"/>
    <property type="project" value="UniProtKB-SubCell"/>
</dbReference>
<dbReference type="GO" id="GO:0140575">
    <property type="term" value="F:transmembrane monodehydroascorbate reductase activity"/>
    <property type="evidence" value="ECO:0007669"/>
    <property type="project" value="InterPro"/>
</dbReference>
<evidence type="ECO:0000256" key="12">
    <source>
        <dbReference type="SAM" id="MobiDB-lite"/>
    </source>
</evidence>
<proteinExistence type="predicted"/>
<dbReference type="Gene3D" id="1.20.120.1770">
    <property type="match status" value="1"/>
</dbReference>
<feature type="compositionally biased region" description="Basic and acidic residues" evidence="12">
    <location>
        <begin position="67"/>
        <end position="82"/>
    </location>
</feature>
<evidence type="ECO:0000256" key="3">
    <source>
        <dbReference type="ARBA" id="ARBA00022448"/>
    </source>
</evidence>
<feature type="transmembrane region" description="Helical" evidence="13">
    <location>
        <begin position="249"/>
        <end position="268"/>
    </location>
</feature>
<keyword evidence="8 13" id="KW-1133">Transmembrane helix</keyword>
<feature type="transmembrane region" description="Helical" evidence="13">
    <location>
        <begin position="274"/>
        <end position="293"/>
    </location>
</feature>
<feature type="transmembrane region" description="Helical" evidence="13">
    <location>
        <begin position="168"/>
        <end position="189"/>
    </location>
</feature>
<evidence type="ECO:0000256" key="4">
    <source>
        <dbReference type="ARBA" id="ARBA00022617"/>
    </source>
</evidence>
<dbReference type="Pfam" id="PF03188">
    <property type="entry name" value="Cytochrom_B561"/>
    <property type="match status" value="1"/>
</dbReference>